<keyword evidence="15" id="KW-0969">Cilium</keyword>
<comment type="subcellular location">
    <subcellularLocation>
        <location evidence="1">Cell membrane</location>
        <topology evidence="1">Multi-pass membrane protein</topology>
    </subcellularLocation>
</comment>
<keyword evidence="10 13" id="KW-0472">Membrane</keyword>
<keyword evidence="4 13" id="KW-0813">Transport</keyword>
<dbReference type="GO" id="GO:0005886">
    <property type="term" value="C:plasma membrane"/>
    <property type="evidence" value="ECO:0007669"/>
    <property type="project" value="UniProtKB-SubCell"/>
</dbReference>
<evidence type="ECO:0000256" key="4">
    <source>
        <dbReference type="ARBA" id="ARBA00022448"/>
    </source>
</evidence>
<name>A0A8J7FFM4_9GAMM</name>
<dbReference type="Gene3D" id="3.40.1690.10">
    <property type="entry name" value="secretion proteins EscU"/>
    <property type="match status" value="1"/>
</dbReference>
<dbReference type="NCBIfam" id="TIGR00328">
    <property type="entry name" value="flhB"/>
    <property type="match status" value="1"/>
</dbReference>
<accession>A0A8J7FFM4</accession>
<dbReference type="GO" id="GO:0044780">
    <property type="term" value="P:bacterial-type flagellum assembly"/>
    <property type="evidence" value="ECO:0007669"/>
    <property type="project" value="InterPro"/>
</dbReference>
<evidence type="ECO:0000256" key="9">
    <source>
        <dbReference type="ARBA" id="ARBA00022989"/>
    </source>
</evidence>
<dbReference type="Proteomes" id="UP000640333">
    <property type="component" value="Unassembled WGS sequence"/>
</dbReference>
<reference evidence="15" key="1">
    <citation type="submission" date="2020-10" db="EMBL/GenBank/DDBJ databases">
        <title>Bacterium isolated from coastal waters sediment.</title>
        <authorList>
            <person name="Chen R.-J."/>
            <person name="Lu D.-C."/>
            <person name="Zhu K.-L."/>
            <person name="Du Z.-J."/>
        </authorList>
    </citation>
    <scope>NUCLEOTIDE SEQUENCE</scope>
    <source>
        <strain evidence="15">N1Y112</strain>
    </source>
</reference>
<keyword evidence="15" id="KW-0282">Flagellum</keyword>
<dbReference type="PANTHER" id="PTHR30531">
    <property type="entry name" value="FLAGELLAR BIOSYNTHETIC PROTEIN FLHB"/>
    <property type="match status" value="1"/>
</dbReference>
<dbReference type="InterPro" id="IPR006135">
    <property type="entry name" value="T3SS_substrate_exporter"/>
</dbReference>
<organism evidence="15 16">
    <name type="scientific">Pontibacterium sinense</name>
    <dbReference type="NCBI Taxonomy" id="2781979"/>
    <lineage>
        <taxon>Bacteria</taxon>
        <taxon>Pseudomonadati</taxon>
        <taxon>Pseudomonadota</taxon>
        <taxon>Gammaproteobacteria</taxon>
        <taxon>Oceanospirillales</taxon>
        <taxon>Oceanospirillaceae</taxon>
        <taxon>Pontibacterium</taxon>
    </lineage>
</organism>
<comment type="function">
    <text evidence="12 13">Required for formation of the rod structure in the basal body of the flagellar apparatus. Together with FliI and FliH, may constitute the export apparatus of flagellin.</text>
</comment>
<evidence type="ECO:0000256" key="14">
    <source>
        <dbReference type="SAM" id="MobiDB-lite"/>
    </source>
</evidence>
<evidence type="ECO:0000256" key="5">
    <source>
        <dbReference type="ARBA" id="ARBA00022475"/>
    </source>
</evidence>
<evidence type="ECO:0000256" key="7">
    <source>
        <dbReference type="ARBA" id="ARBA00022795"/>
    </source>
</evidence>
<feature type="region of interest" description="Disordered" evidence="14">
    <location>
        <begin position="359"/>
        <end position="379"/>
    </location>
</feature>
<dbReference type="PRINTS" id="PR00950">
    <property type="entry name" value="TYPE3IMSPROT"/>
</dbReference>
<keyword evidence="16" id="KW-1185">Reference proteome</keyword>
<protein>
    <recommendedName>
        <fullName evidence="3 13">Flagellar biosynthetic protein FlhB</fullName>
    </recommendedName>
</protein>
<feature type="transmembrane region" description="Helical" evidence="13">
    <location>
        <begin position="93"/>
        <end position="117"/>
    </location>
</feature>
<dbReference type="SUPFAM" id="SSF160544">
    <property type="entry name" value="EscU C-terminal domain-like"/>
    <property type="match status" value="1"/>
</dbReference>
<dbReference type="AlphaFoldDB" id="A0A8J7FFM4"/>
<dbReference type="PANTHER" id="PTHR30531:SF12">
    <property type="entry name" value="FLAGELLAR BIOSYNTHETIC PROTEIN FLHB"/>
    <property type="match status" value="1"/>
</dbReference>
<sequence>MAEESGQEKSEEPTAKRLTEAREKGDVPRSRELVTMAVLLAASAAALMFGGKLAHHMMNVMVNSYELERAAIFDVNQMIIFLTAAFYESFQGLLGFFAIVLLAALIGPIALGGWNFSAQAFAPKGSRLNPLSGLKRMFSMNALVELIKALGKFSVVAAVAIGVLWSIKSDILALGYGSPQTSSEDAVEIVIWVFLMLSASLIIIAAIDVPFQLYSYTKKLKMTMQEIKDEYKNTEGKPEVKGRIRQMQREISQRQMMKDVPEADVVITNPTHYSVALKYDSERGGAPYVVALGADFVALKIREIAKENDIPILSAPPLARALYYSSEINEEIPTGLYTAVAQVLAYVFQLKNYKAYQAEKPYPPSDNDLDIPEEYRRDE</sequence>
<evidence type="ECO:0000313" key="16">
    <source>
        <dbReference type="Proteomes" id="UP000640333"/>
    </source>
</evidence>
<keyword evidence="5 13" id="KW-1003">Cell membrane</keyword>
<evidence type="ECO:0000256" key="8">
    <source>
        <dbReference type="ARBA" id="ARBA00022927"/>
    </source>
</evidence>
<keyword evidence="11 13" id="KW-1006">Bacterial flagellum protein export</keyword>
<dbReference type="InterPro" id="IPR029025">
    <property type="entry name" value="T3SS_substrate_exporter_C"/>
</dbReference>
<keyword evidence="9 13" id="KW-1133">Transmembrane helix</keyword>
<comment type="similarity">
    <text evidence="2 13">Belongs to the type III secretion exporter family.</text>
</comment>
<proteinExistence type="inferred from homology"/>
<dbReference type="Pfam" id="PF01312">
    <property type="entry name" value="Bac_export_2"/>
    <property type="match status" value="1"/>
</dbReference>
<feature type="region of interest" description="Disordered" evidence="14">
    <location>
        <begin position="1"/>
        <end position="27"/>
    </location>
</feature>
<evidence type="ECO:0000256" key="12">
    <source>
        <dbReference type="ARBA" id="ARBA00025078"/>
    </source>
</evidence>
<evidence type="ECO:0000256" key="3">
    <source>
        <dbReference type="ARBA" id="ARBA00021622"/>
    </source>
</evidence>
<dbReference type="EMBL" id="JADEYS010000003">
    <property type="protein sequence ID" value="MBE9396398.1"/>
    <property type="molecule type" value="Genomic_DNA"/>
</dbReference>
<comment type="caution">
    <text evidence="15">The sequence shown here is derived from an EMBL/GenBank/DDBJ whole genome shotgun (WGS) entry which is preliminary data.</text>
</comment>
<dbReference type="RefSeq" id="WP_193951954.1">
    <property type="nucleotide sequence ID" value="NZ_JADEYS010000003.1"/>
</dbReference>
<evidence type="ECO:0000256" key="11">
    <source>
        <dbReference type="ARBA" id="ARBA00023225"/>
    </source>
</evidence>
<evidence type="ECO:0000256" key="6">
    <source>
        <dbReference type="ARBA" id="ARBA00022692"/>
    </source>
</evidence>
<keyword evidence="6 13" id="KW-0812">Transmembrane</keyword>
<dbReference type="InterPro" id="IPR006136">
    <property type="entry name" value="FlhB"/>
</dbReference>
<evidence type="ECO:0000256" key="1">
    <source>
        <dbReference type="ARBA" id="ARBA00004651"/>
    </source>
</evidence>
<evidence type="ECO:0000256" key="10">
    <source>
        <dbReference type="ARBA" id="ARBA00023136"/>
    </source>
</evidence>
<keyword evidence="7 13" id="KW-1005">Bacterial flagellum biogenesis</keyword>
<keyword evidence="8 13" id="KW-0653">Protein transport</keyword>
<feature type="transmembrane region" description="Helical" evidence="13">
    <location>
        <begin position="33"/>
        <end position="50"/>
    </location>
</feature>
<dbReference type="Gene3D" id="6.10.250.2080">
    <property type="match status" value="1"/>
</dbReference>
<gene>
    <name evidence="13 15" type="primary">flhB</name>
    <name evidence="15" type="ORF">IOQ59_03895</name>
</gene>
<evidence type="ECO:0000313" key="15">
    <source>
        <dbReference type="EMBL" id="MBE9396398.1"/>
    </source>
</evidence>
<feature type="transmembrane region" description="Helical" evidence="13">
    <location>
        <begin position="189"/>
        <end position="214"/>
    </location>
</feature>
<keyword evidence="15" id="KW-0966">Cell projection</keyword>
<evidence type="ECO:0000256" key="13">
    <source>
        <dbReference type="RuleBase" id="RU364091"/>
    </source>
</evidence>
<evidence type="ECO:0000256" key="2">
    <source>
        <dbReference type="ARBA" id="ARBA00010690"/>
    </source>
</evidence>
<dbReference type="GO" id="GO:0009306">
    <property type="term" value="P:protein secretion"/>
    <property type="evidence" value="ECO:0007669"/>
    <property type="project" value="InterPro"/>
</dbReference>
<feature type="transmembrane region" description="Helical" evidence="13">
    <location>
        <begin position="138"/>
        <end position="167"/>
    </location>
</feature>
<dbReference type="FunFam" id="3.40.1690.10:FF:000001">
    <property type="entry name" value="Flagellar biosynthetic protein FlhB"/>
    <property type="match status" value="1"/>
</dbReference>